<evidence type="ECO:0000256" key="2">
    <source>
        <dbReference type="SAM" id="Phobius"/>
    </source>
</evidence>
<accession>A0A9W3GJ39</accession>
<sequence>PIVPPTFVFLGDPAPLVPLAPLGTLLLVTCSSGLTGSGSPREAPSCRGCLLSGDLGDLQCAGDLPPGSVCLFVSISGLFLFLFLEASSVFIGRFKNDPAALLSSCSHHVSNEKTQRGEVNCSWTSAIERSDLLERRLTISFKSCSLRSPADSRAICFLKAWGLLHFRGFWGPVQSLGGGTCLCDGSPVSLHPHSCPSAALTTVCGTRSQASYVHPQRGPRLGPRQNVFAKVSLLLGPQVPPLRERDSPCGGIRKLQGKESILGPGTPDQRPVPGGAWQRRQSPGTEQLLRWLCVSQDQLKTSDAWVSCFFLSTSCLCLFLVGRGLGILRRES</sequence>
<keyword evidence="2" id="KW-1133">Transmembrane helix</keyword>
<gene>
    <name evidence="3" type="primary">LOC123619573</name>
</gene>
<feature type="transmembrane region" description="Helical" evidence="2">
    <location>
        <begin position="304"/>
        <end position="322"/>
    </location>
</feature>
<keyword evidence="2" id="KW-0472">Membrane</keyword>
<evidence type="ECO:0000256" key="1">
    <source>
        <dbReference type="SAM" id="MobiDB-lite"/>
    </source>
</evidence>
<feature type="region of interest" description="Disordered" evidence="1">
    <location>
        <begin position="260"/>
        <end position="280"/>
    </location>
</feature>
<proteinExistence type="predicted"/>
<protein>
    <submittedName>
        <fullName evidence="3">Uncharacterized protein LOC123619573</fullName>
    </submittedName>
</protein>
<name>A0A9W3GJ39_CAMBA</name>
<evidence type="ECO:0000313" key="3">
    <source>
        <dbReference type="RefSeq" id="XP_045379841.1"/>
    </source>
</evidence>
<organism evidence="3">
    <name type="scientific">Camelus bactrianus</name>
    <name type="common">Bactrian camel</name>
    <dbReference type="NCBI Taxonomy" id="9837"/>
    <lineage>
        <taxon>Eukaryota</taxon>
        <taxon>Metazoa</taxon>
        <taxon>Chordata</taxon>
        <taxon>Craniata</taxon>
        <taxon>Vertebrata</taxon>
        <taxon>Euteleostomi</taxon>
        <taxon>Mammalia</taxon>
        <taxon>Eutheria</taxon>
        <taxon>Laurasiatheria</taxon>
        <taxon>Artiodactyla</taxon>
        <taxon>Tylopoda</taxon>
        <taxon>Camelidae</taxon>
        <taxon>Camelus</taxon>
    </lineage>
</organism>
<dbReference type="RefSeq" id="XP_045379841.1">
    <property type="nucleotide sequence ID" value="XM_045523885.1"/>
</dbReference>
<dbReference type="AlphaFoldDB" id="A0A9W3GJ39"/>
<keyword evidence="2" id="KW-0812">Transmembrane</keyword>
<feature type="non-terminal residue" evidence="3">
    <location>
        <position position="1"/>
    </location>
</feature>
<reference evidence="3" key="1">
    <citation type="submission" date="2025-08" db="UniProtKB">
        <authorList>
            <consortium name="RefSeq"/>
        </authorList>
    </citation>
    <scope>IDENTIFICATION</scope>
    <source>
        <tissue evidence="3">Blood</tissue>
    </source>
</reference>